<gene>
    <name evidence="3" type="ORF">Mal15_43380</name>
</gene>
<dbReference type="GO" id="GO:0000287">
    <property type="term" value="F:magnesium ion binding"/>
    <property type="evidence" value="ECO:0007669"/>
    <property type="project" value="InterPro"/>
</dbReference>
<keyword evidence="4" id="KW-1185">Reference proteome</keyword>
<evidence type="ECO:0000259" key="2">
    <source>
        <dbReference type="Pfam" id="PF01648"/>
    </source>
</evidence>
<proteinExistence type="predicted"/>
<dbReference type="AlphaFoldDB" id="A0A5B9MN33"/>
<dbReference type="InterPro" id="IPR008278">
    <property type="entry name" value="4-PPantetheinyl_Trfase_dom"/>
</dbReference>
<sequence>MRISCSESWMTVTARRGTTASTPPWPMTLRSWLTPPEIDELDCFRAPNRRRDWIGGRWCAKQLLVEMFSDADDSPLKWQILSRASARRGRRPVVYRNDVRQPIDLSLAHCASITVAAVGHNHHDLDPPEGCRIGVDAIDRTALPDSFAQAWFSTAERHRLENRRWTIAAGWAAKEAAFKACNDGEPFRPRHVQIARVTAEGCTVDYETRRTADVRLRVYDDAIIAIARTSSLVGSVSVGPQRPHKSQCWPSHLQPFSPARPGEKGASVKRAAANVCYKVENTEHHTKNPS</sequence>
<dbReference type="Pfam" id="PF01648">
    <property type="entry name" value="ACPS"/>
    <property type="match status" value="1"/>
</dbReference>
<evidence type="ECO:0000313" key="3">
    <source>
        <dbReference type="EMBL" id="QEG00268.1"/>
    </source>
</evidence>
<dbReference type="KEGG" id="smam:Mal15_43380"/>
<protein>
    <submittedName>
        <fullName evidence="3">4'-phosphopantetheinyl transferase</fullName>
    </submittedName>
</protein>
<dbReference type="Gene3D" id="3.90.470.20">
    <property type="entry name" value="4'-phosphopantetheinyl transferase domain"/>
    <property type="match status" value="2"/>
</dbReference>
<reference evidence="3 4" key="1">
    <citation type="submission" date="2019-02" db="EMBL/GenBank/DDBJ databases">
        <title>Planctomycetal bacteria perform biofilm scaping via a novel small molecule.</title>
        <authorList>
            <person name="Jeske O."/>
            <person name="Boedeker C."/>
            <person name="Wiegand S."/>
            <person name="Breitling P."/>
            <person name="Kallscheuer N."/>
            <person name="Jogler M."/>
            <person name="Rohde M."/>
            <person name="Petersen J."/>
            <person name="Medema M.H."/>
            <person name="Surup F."/>
            <person name="Jogler C."/>
        </authorList>
    </citation>
    <scope>NUCLEOTIDE SEQUENCE [LARGE SCALE GENOMIC DNA]</scope>
    <source>
        <strain evidence="3 4">Mal15</strain>
    </source>
</reference>
<accession>A0A5B9MN33</accession>
<dbReference type="Proteomes" id="UP000321353">
    <property type="component" value="Chromosome"/>
</dbReference>
<dbReference type="InterPro" id="IPR037143">
    <property type="entry name" value="4-PPantetheinyl_Trfase_dom_sf"/>
</dbReference>
<evidence type="ECO:0000256" key="1">
    <source>
        <dbReference type="ARBA" id="ARBA00022679"/>
    </source>
</evidence>
<dbReference type="SUPFAM" id="SSF56214">
    <property type="entry name" value="4'-phosphopantetheinyl transferase"/>
    <property type="match status" value="2"/>
</dbReference>
<dbReference type="RefSeq" id="WP_147869532.1">
    <property type="nucleotide sequence ID" value="NZ_CP036264.1"/>
</dbReference>
<name>A0A5B9MN33_9BACT</name>
<dbReference type="GO" id="GO:0008897">
    <property type="term" value="F:holo-[acyl-carrier-protein] synthase activity"/>
    <property type="evidence" value="ECO:0007669"/>
    <property type="project" value="InterPro"/>
</dbReference>
<keyword evidence="1 3" id="KW-0808">Transferase</keyword>
<organism evidence="3 4">
    <name type="scientific">Stieleria maiorica</name>
    <dbReference type="NCBI Taxonomy" id="2795974"/>
    <lineage>
        <taxon>Bacteria</taxon>
        <taxon>Pseudomonadati</taxon>
        <taxon>Planctomycetota</taxon>
        <taxon>Planctomycetia</taxon>
        <taxon>Pirellulales</taxon>
        <taxon>Pirellulaceae</taxon>
        <taxon>Stieleria</taxon>
    </lineage>
</organism>
<evidence type="ECO:0000313" key="4">
    <source>
        <dbReference type="Proteomes" id="UP000321353"/>
    </source>
</evidence>
<dbReference type="EMBL" id="CP036264">
    <property type="protein sequence ID" value="QEG00268.1"/>
    <property type="molecule type" value="Genomic_DNA"/>
</dbReference>
<feature type="domain" description="4'-phosphopantetheinyl transferase" evidence="2">
    <location>
        <begin position="132"/>
        <end position="226"/>
    </location>
</feature>